<name>A0A366E2L0_9HYPH</name>
<comment type="caution">
    <text evidence="1">The sequence shown here is derived from an EMBL/GenBank/DDBJ whole genome shotgun (WGS) entry which is preliminary data.</text>
</comment>
<gene>
    <name evidence="1" type="ORF">DFR47_103212</name>
</gene>
<dbReference type="Proteomes" id="UP000252893">
    <property type="component" value="Unassembled WGS sequence"/>
</dbReference>
<proteinExistence type="predicted"/>
<dbReference type="AlphaFoldDB" id="A0A366E2L0"/>
<dbReference type="EMBL" id="QNRH01000003">
    <property type="protein sequence ID" value="RBO95648.1"/>
    <property type="molecule type" value="Genomic_DNA"/>
</dbReference>
<evidence type="ECO:0000313" key="1">
    <source>
        <dbReference type="EMBL" id="RBO95648.1"/>
    </source>
</evidence>
<reference evidence="1 2" key="1">
    <citation type="submission" date="2018-06" db="EMBL/GenBank/DDBJ databases">
        <title>Genomic Encyclopedia of Type Strains, Phase IV (KMG-IV): sequencing the most valuable type-strain genomes for metagenomic binning, comparative biology and taxonomic classification.</title>
        <authorList>
            <person name="Goeker M."/>
        </authorList>
    </citation>
    <scope>NUCLEOTIDE SEQUENCE [LARGE SCALE GENOMIC DNA]</scope>
    <source>
        <strain evidence="1 2">DSM 25619</strain>
    </source>
</reference>
<organism evidence="1 2">
    <name type="scientific">Pseudochrobactrum asaccharolyticum</name>
    <dbReference type="NCBI Taxonomy" id="354351"/>
    <lineage>
        <taxon>Bacteria</taxon>
        <taxon>Pseudomonadati</taxon>
        <taxon>Pseudomonadota</taxon>
        <taxon>Alphaproteobacteria</taxon>
        <taxon>Hyphomicrobiales</taxon>
        <taxon>Brucellaceae</taxon>
        <taxon>Pseudochrobactrum</taxon>
    </lineage>
</organism>
<protein>
    <submittedName>
        <fullName evidence="1">Uncharacterized protein</fullName>
    </submittedName>
</protein>
<evidence type="ECO:0000313" key="2">
    <source>
        <dbReference type="Proteomes" id="UP000252893"/>
    </source>
</evidence>
<accession>A0A366E2L0</accession>
<sequence length="46" mass="5263">MYCMTLTKKTCLMVDIQPAKWPEESGSFYDNTPAYFTEPPTTAIIK</sequence>
<keyword evidence="2" id="KW-1185">Reference proteome</keyword>